<keyword evidence="6" id="KW-0100">Branched-chain amino acid biosynthesis</keyword>
<accession>A0A517XVQ3</accession>
<evidence type="ECO:0000256" key="5">
    <source>
        <dbReference type="ARBA" id="ARBA00022679"/>
    </source>
</evidence>
<comment type="pathway">
    <text evidence="1">Amino-acid biosynthesis; L-isoleucine biosynthesis; 2-oxobutanoate from pyruvate: step 1/3.</text>
</comment>
<dbReference type="UniPathway" id="UPA00047">
    <property type="reaction ID" value="UER00066"/>
</dbReference>
<reference evidence="11 12" key="1">
    <citation type="submission" date="2019-02" db="EMBL/GenBank/DDBJ databases">
        <title>Deep-cultivation of Planctomycetes and their phenomic and genomic characterization uncovers novel biology.</title>
        <authorList>
            <person name="Wiegand S."/>
            <person name="Jogler M."/>
            <person name="Boedeker C."/>
            <person name="Pinto D."/>
            <person name="Vollmers J."/>
            <person name="Rivas-Marin E."/>
            <person name="Kohn T."/>
            <person name="Peeters S.H."/>
            <person name="Heuer A."/>
            <person name="Rast P."/>
            <person name="Oberbeckmann S."/>
            <person name="Bunk B."/>
            <person name="Jeske O."/>
            <person name="Meyerdierks A."/>
            <person name="Storesund J.E."/>
            <person name="Kallscheuer N."/>
            <person name="Luecker S."/>
            <person name="Lage O.M."/>
            <person name="Pohl T."/>
            <person name="Merkel B.J."/>
            <person name="Hornburger P."/>
            <person name="Mueller R.-W."/>
            <person name="Bruemmer F."/>
            <person name="Labrenz M."/>
            <person name="Spormann A.M."/>
            <person name="Op den Camp H."/>
            <person name="Overmann J."/>
            <person name="Amann R."/>
            <person name="Jetten M.S.M."/>
            <person name="Mascher T."/>
            <person name="Medema M.H."/>
            <person name="Devos D.P."/>
            <person name="Kaster A.-K."/>
            <person name="Ovreas L."/>
            <person name="Rohde M."/>
            <person name="Galperin M.Y."/>
            <person name="Jogler C."/>
        </authorList>
    </citation>
    <scope>NUCLEOTIDE SEQUENCE [LARGE SCALE GENOMIC DNA]</scope>
    <source>
        <strain evidence="11 12">ETA_A1</strain>
    </source>
</reference>
<dbReference type="NCBIfam" id="TIGR00977">
    <property type="entry name" value="citramal_synth"/>
    <property type="match status" value="1"/>
</dbReference>
<dbReference type="PANTHER" id="PTHR43538:SF1">
    <property type="entry name" value="(R)-CITRAMALATE SYNTHASE"/>
    <property type="match status" value="1"/>
</dbReference>
<evidence type="ECO:0000259" key="10">
    <source>
        <dbReference type="PROSITE" id="PS50991"/>
    </source>
</evidence>
<evidence type="ECO:0000256" key="7">
    <source>
        <dbReference type="ARBA" id="ARBA00048263"/>
    </source>
</evidence>
<dbReference type="EC" id="2.3.3.21" evidence="8"/>
<evidence type="ECO:0000313" key="12">
    <source>
        <dbReference type="Proteomes" id="UP000319576"/>
    </source>
</evidence>
<dbReference type="Pfam" id="PF00682">
    <property type="entry name" value="HMGL-like"/>
    <property type="match status" value="1"/>
</dbReference>
<evidence type="ECO:0000256" key="9">
    <source>
        <dbReference type="RuleBase" id="RU003523"/>
    </source>
</evidence>
<dbReference type="InterPro" id="IPR005675">
    <property type="entry name" value="Citramal_synthase"/>
</dbReference>
<dbReference type="InterPro" id="IPR002034">
    <property type="entry name" value="AIPM/Hcit_synth_CS"/>
</dbReference>
<dbReference type="GO" id="GO:0009098">
    <property type="term" value="P:L-leucine biosynthetic process"/>
    <property type="evidence" value="ECO:0007669"/>
    <property type="project" value="InterPro"/>
</dbReference>
<dbReference type="InterPro" id="IPR054691">
    <property type="entry name" value="LeuA/HCS_post-cat"/>
</dbReference>
<dbReference type="PANTHER" id="PTHR43538">
    <property type="entry name" value="ALPHA-IPM SYNTHASE/HOMOCITRATE SYNTHASE"/>
    <property type="match status" value="1"/>
</dbReference>
<keyword evidence="5 9" id="KW-0808">Transferase</keyword>
<dbReference type="Proteomes" id="UP000319576">
    <property type="component" value="Chromosome"/>
</dbReference>
<dbReference type="SUPFAM" id="SSF51569">
    <property type="entry name" value="Aldolase"/>
    <property type="match status" value="1"/>
</dbReference>
<feature type="domain" description="Pyruvate carboxyltransferase" evidence="10">
    <location>
        <begin position="4"/>
        <end position="269"/>
    </location>
</feature>
<dbReference type="InterPro" id="IPR013709">
    <property type="entry name" value="2-isopropylmalate_synth_dimer"/>
</dbReference>
<keyword evidence="4" id="KW-0412">Isoleucine biosynthesis</keyword>
<dbReference type="Gene3D" id="3.20.20.70">
    <property type="entry name" value="Aldolase class I"/>
    <property type="match status" value="1"/>
</dbReference>
<protein>
    <recommendedName>
        <fullName evidence="8">Citramalate synthase</fullName>
        <ecNumber evidence="8">2.3.3.21</ecNumber>
    </recommendedName>
</protein>
<dbReference type="Pfam" id="PF22617">
    <property type="entry name" value="HCS_D2"/>
    <property type="match status" value="1"/>
</dbReference>
<evidence type="ECO:0000313" key="11">
    <source>
        <dbReference type="EMBL" id="QDU21591.1"/>
    </source>
</evidence>
<dbReference type="InterPro" id="IPR000891">
    <property type="entry name" value="PYR_CT"/>
</dbReference>
<dbReference type="SMART" id="SM00917">
    <property type="entry name" value="LeuA_dimer"/>
    <property type="match status" value="1"/>
</dbReference>
<evidence type="ECO:0000256" key="4">
    <source>
        <dbReference type="ARBA" id="ARBA00022624"/>
    </source>
</evidence>
<dbReference type="PROSITE" id="PS00815">
    <property type="entry name" value="AIPM_HOMOCIT_SYNTH_1"/>
    <property type="match status" value="1"/>
</dbReference>
<gene>
    <name evidence="11" type="primary">leuA_2</name>
    <name evidence="11" type="ORF">ETAA1_35610</name>
</gene>
<proteinExistence type="inferred from homology"/>
<dbReference type="GO" id="GO:0009097">
    <property type="term" value="P:isoleucine biosynthetic process"/>
    <property type="evidence" value="ECO:0007669"/>
    <property type="project" value="UniProtKB-UniRule"/>
</dbReference>
<dbReference type="SUPFAM" id="SSF110921">
    <property type="entry name" value="2-isopropylmalate synthase LeuA, allosteric (dimerisation) domain"/>
    <property type="match status" value="1"/>
</dbReference>
<dbReference type="InterPro" id="IPR013785">
    <property type="entry name" value="Aldolase_TIM"/>
</dbReference>
<dbReference type="CDD" id="cd07941">
    <property type="entry name" value="DRE_TIM_LeuA3"/>
    <property type="match status" value="1"/>
</dbReference>
<dbReference type="GO" id="GO:0043714">
    <property type="term" value="F:(R)-citramalate synthase activity"/>
    <property type="evidence" value="ECO:0007669"/>
    <property type="project" value="UniProtKB-UniRule"/>
</dbReference>
<dbReference type="Gene3D" id="1.10.238.260">
    <property type="match status" value="1"/>
</dbReference>
<keyword evidence="11" id="KW-0012">Acyltransferase</keyword>
<evidence type="ECO:0000256" key="2">
    <source>
        <dbReference type="ARBA" id="ARBA00006154"/>
    </source>
</evidence>
<dbReference type="RefSeq" id="WP_145240648.1">
    <property type="nucleotide sequence ID" value="NZ_CP036273.1"/>
</dbReference>
<evidence type="ECO:0000256" key="3">
    <source>
        <dbReference type="ARBA" id="ARBA00022605"/>
    </source>
</evidence>
<keyword evidence="12" id="KW-1185">Reference proteome</keyword>
<comment type="similarity">
    <text evidence="2 9">Belongs to the alpha-IPM synthase/homocitrate synthase family.</text>
</comment>
<organism evidence="11 12">
    <name type="scientific">Urbifossiella limnaea</name>
    <dbReference type="NCBI Taxonomy" id="2528023"/>
    <lineage>
        <taxon>Bacteria</taxon>
        <taxon>Pseudomonadati</taxon>
        <taxon>Planctomycetota</taxon>
        <taxon>Planctomycetia</taxon>
        <taxon>Gemmatales</taxon>
        <taxon>Gemmataceae</taxon>
        <taxon>Urbifossiella</taxon>
    </lineage>
</organism>
<dbReference type="KEGG" id="uli:ETAA1_35610"/>
<name>A0A517XVQ3_9BACT</name>
<evidence type="ECO:0000256" key="8">
    <source>
        <dbReference type="NCBIfam" id="TIGR00977"/>
    </source>
</evidence>
<evidence type="ECO:0000256" key="1">
    <source>
        <dbReference type="ARBA" id="ARBA00004743"/>
    </source>
</evidence>
<evidence type="ECO:0000256" key="6">
    <source>
        <dbReference type="ARBA" id="ARBA00023304"/>
    </source>
</evidence>
<dbReference type="InterPro" id="IPR036230">
    <property type="entry name" value="LeuA_allosteric_dom_sf"/>
</dbReference>
<dbReference type="Gene3D" id="3.30.160.270">
    <property type="match status" value="1"/>
</dbReference>
<dbReference type="GO" id="GO:0003852">
    <property type="term" value="F:2-isopropylmalate synthase activity"/>
    <property type="evidence" value="ECO:0007669"/>
    <property type="project" value="InterPro"/>
</dbReference>
<comment type="catalytic activity">
    <reaction evidence="7">
        <text>pyruvate + acetyl-CoA + H2O = (3R)-citramalate + CoA + H(+)</text>
        <dbReference type="Rhea" id="RHEA:19045"/>
        <dbReference type="ChEBI" id="CHEBI:15361"/>
        <dbReference type="ChEBI" id="CHEBI:15377"/>
        <dbReference type="ChEBI" id="CHEBI:15378"/>
        <dbReference type="ChEBI" id="CHEBI:30934"/>
        <dbReference type="ChEBI" id="CHEBI:57287"/>
        <dbReference type="ChEBI" id="CHEBI:57288"/>
        <dbReference type="EC" id="2.3.3.21"/>
    </reaction>
</comment>
<keyword evidence="3" id="KW-0028">Amino-acid biosynthesis</keyword>
<dbReference type="OrthoDB" id="9804858at2"/>
<sequence length="522" mass="56557">MTRVAIYDTTLRDGSQGEGVNFSLQDKLLLTRKLDELGVDYIEGGYPLSNPKDFEYFQAVRDLPLRHAKVVAFGMTRRKNAPAETDTCLKALLDAHTPVVTIVGKTWDFHVTNVLGTTLDENVRMIADSVAFCRSQGREVFYDAEHFFDGYQANPEYALRTLRAAADAGASVVIPCDTNGGTMPERVAEVIAAARAAVPCAVGIHCHNDCDLAVANTLAAVRAGATQVQGTMNGIGERCGNVDLVSVIANLAVKYGRDVLVPGSLARLTEASRYVYEIANMNFRSGQPFVGASAFAHKGGMHTHAVAKDPTTYEHITPELVGNERRILVSELSGQSTILSKTTKYQLGSDKALMGKILTAVQDLEHAGYEFEAAEASFDLLVKKAAGLYRPWFERLAYRVNIEARADGVPVTEATVKLRIGGETQFEVSEGDGPVNALDAALRKALVPAYPNLAGVQLVDYKVRVVNPKEGTAARVRVVIESRDGTDVWGTVGVSENVVEASWLALVDSIEYKLFKDAEQGK</sequence>
<dbReference type="Pfam" id="PF08502">
    <property type="entry name" value="LeuA_dimer"/>
    <property type="match status" value="1"/>
</dbReference>
<dbReference type="AlphaFoldDB" id="A0A517XVQ3"/>
<dbReference type="PROSITE" id="PS50991">
    <property type="entry name" value="PYR_CT"/>
    <property type="match status" value="1"/>
</dbReference>
<dbReference type="EMBL" id="CP036273">
    <property type="protein sequence ID" value="QDU21591.1"/>
    <property type="molecule type" value="Genomic_DNA"/>
</dbReference>